<dbReference type="PANTHER" id="PTHR33513">
    <property type="entry name" value="OS06G0523300 PROTEIN"/>
    <property type="match status" value="1"/>
</dbReference>
<proteinExistence type="predicted"/>
<dbReference type="Proteomes" id="UP001141552">
    <property type="component" value="Unassembled WGS sequence"/>
</dbReference>
<gene>
    <name evidence="2" type="ORF">Tsubulata_019028</name>
</gene>
<feature type="non-terminal residue" evidence="2">
    <location>
        <position position="1"/>
    </location>
</feature>
<dbReference type="EMBL" id="JAKUCV010003294">
    <property type="protein sequence ID" value="KAJ4839524.1"/>
    <property type="molecule type" value="Genomic_DNA"/>
</dbReference>
<evidence type="ECO:0000313" key="3">
    <source>
        <dbReference type="Proteomes" id="UP001141552"/>
    </source>
</evidence>
<feature type="domain" description="DUF7722" evidence="1">
    <location>
        <begin position="78"/>
        <end position="121"/>
    </location>
</feature>
<organism evidence="2 3">
    <name type="scientific">Turnera subulata</name>
    <dbReference type="NCBI Taxonomy" id="218843"/>
    <lineage>
        <taxon>Eukaryota</taxon>
        <taxon>Viridiplantae</taxon>
        <taxon>Streptophyta</taxon>
        <taxon>Embryophyta</taxon>
        <taxon>Tracheophyta</taxon>
        <taxon>Spermatophyta</taxon>
        <taxon>Magnoliopsida</taxon>
        <taxon>eudicotyledons</taxon>
        <taxon>Gunneridae</taxon>
        <taxon>Pentapetalae</taxon>
        <taxon>rosids</taxon>
        <taxon>fabids</taxon>
        <taxon>Malpighiales</taxon>
        <taxon>Passifloraceae</taxon>
        <taxon>Turnera</taxon>
    </lineage>
</organism>
<feature type="domain" description="DUF7722" evidence="1">
    <location>
        <begin position="5"/>
        <end position="49"/>
    </location>
</feature>
<reference evidence="2" key="2">
    <citation type="journal article" date="2023" name="Plants (Basel)">
        <title>Annotation of the Turnera subulata (Passifloraceae) Draft Genome Reveals the S-Locus Evolved after the Divergence of Turneroideae from Passifloroideae in a Stepwise Manner.</title>
        <authorList>
            <person name="Henning P.M."/>
            <person name="Roalson E.H."/>
            <person name="Mir W."/>
            <person name="McCubbin A.G."/>
            <person name="Shore J.S."/>
        </authorList>
    </citation>
    <scope>NUCLEOTIDE SEQUENCE</scope>
    <source>
        <strain evidence="2">F60SS</strain>
    </source>
</reference>
<dbReference type="Pfam" id="PF24847">
    <property type="entry name" value="DUF7722"/>
    <property type="match status" value="2"/>
</dbReference>
<accession>A0A9Q0FX45</accession>
<evidence type="ECO:0000259" key="1">
    <source>
        <dbReference type="Pfam" id="PF24847"/>
    </source>
</evidence>
<dbReference type="AlphaFoldDB" id="A0A9Q0FX45"/>
<comment type="caution">
    <text evidence="2">The sequence shown here is derived from an EMBL/GenBank/DDBJ whole genome shotgun (WGS) entry which is preliminary data.</text>
</comment>
<dbReference type="PANTHER" id="PTHR33513:SF45">
    <property type="entry name" value="CYTOPLASMIC TRNA 2-THIOLATION PROTEIN"/>
    <property type="match status" value="1"/>
</dbReference>
<sequence length="204" mass="22855">MPLHYPRYTKKDYEAMPQWKLYNLLVQYGLPTTGDLAEKRETAMGTFLWVKNENRETTNITLSKKNSSRGHFQMPLHYPRYTRKDFETMDEAKLDQLFVAYGLPTDGDLGYKRKSAMSTFLGVKSYVVSRSSRFVSKGSLVSRVTAAAVKQPAESHFPSFMEDVAASQSVVESSAASPATYGRDAVVAMDVELPRLPMPPPPAS</sequence>
<name>A0A9Q0FX45_9ROSI</name>
<protein>
    <recommendedName>
        <fullName evidence="1">DUF7722 domain-containing protein</fullName>
    </recommendedName>
</protein>
<reference evidence="2" key="1">
    <citation type="submission" date="2022-02" db="EMBL/GenBank/DDBJ databases">
        <authorList>
            <person name="Henning P.M."/>
            <person name="McCubbin A.G."/>
            <person name="Shore J.S."/>
        </authorList>
    </citation>
    <scope>NUCLEOTIDE SEQUENCE</scope>
    <source>
        <strain evidence="2">F60SS</strain>
        <tissue evidence="2">Leaves</tissue>
    </source>
</reference>
<evidence type="ECO:0000313" key="2">
    <source>
        <dbReference type="EMBL" id="KAJ4839524.1"/>
    </source>
</evidence>
<dbReference type="InterPro" id="IPR056139">
    <property type="entry name" value="DUF7722"/>
</dbReference>
<dbReference type="OrthoDB" id="1932905at2759"/>
<keyword evidence="3" id="KW-1185">Reference proteome</keyword>